<sequence>MPIASGCLYTNMQQSLEFASIDPPPSGVFPIEIIRTTTVTTVVEEWPGYVDTSRKKDLSIITTGQQLLANITSSSDKPKFRTPQLLRSQASHGWENQQRPIFESSEAFTQVYSATQANEVSEDTFCIYKQSASQPDLSHPRSDPQSHKGSDVDSASLSGTQSLSDFLNLPADRSPEFLEVNSHVDEESHDYEDFISEYFDVRCARFDVHLPSVCNEVASDKHSEIIFESSASDLECKSEQSSSITRDMSFDIDVVGSENDPLETAVQLSILGGTFSTYHQKTKIEVFQDKFTYDSHIGNENENENEIIARANPYAFVSAARADVNE</sequence>
<feature type="region of interest" description="Disordered" evidence="1">
    <location>
        <begin position="133"/>
        <end position="157"/>
    </location>
</feature>
<organism evidence="2 3">
    <name type="scientific">Crucibulum laeve</name>
    <dbReference type="NCBI Taxonomy" id="68775"/>
    <lineage>
        <taxon>Eukaryota</taxon>
        <taxon>Fungi</taxon>
        <taxon>Dikarya</taxon>
        <taxon>Basidiomycota</taxon>
        <taxon>Agaricomycotina</taxon>
        <taxon>Agaricomycetes</taxon>
        <taxon>Agaricomycetidae</taxon>
        <taxon>Agaricales</taxon>
        <taxon>Agaricineae</taxon>
        <taxon>Nidulariaceae</taxon>
        <taxon>Crucibulum</taxon>
    </lineage>
</organism>
<dbReference type="Proteomes" id="UP000308652">
    <property type="component" value="Unassembled WGS sequence"/>
</dbReference>
<keyword evidence="3" id="KW-1185">Reference proteome</keyword>
<dbReference type="AlphaFoldDB" id="A0A5C3LSJ9"/>
<name>A0A5C3LSJ9_9AGAR</name>
<accession>A0A5C3LSJ9</accession>
<reference evidence="2 3" key="1">
    <citation type="journal article" date="2019" name="Nat. Ecol. Evol.">
        <title>Megaphylogeny resolves global patterns of mushroom evolution.</title>
        <authorList>
            <person name="Varga T."/>
            <person name="Krizsan K."/>
            <person name="Foldi C."/>
            <person name="Dima B."/>
            <person name="Sanchez-Garcia M."/>
            <person name="Sanchez-Ramirez S."/>
            <person name="Szollosi G.J."/>
            <person name="Szarkandi J.G."/>
            <person name="Papp V."/>
            <person name="Albert L."/>
            <person name="Andreopoulos W."/>
            <person name="Angelini C."/>
            <person name="Antonin V."/>
            <person name="Barry K.W."/>
            <person name="Bougher N.L."/>
            <person name="Buchanan P."/>
            <person name="Buyck B."/>
            <person name="Bense V."/>
            <person name="Catcheside P."/>
            <person name="Chovatia M."/>
            <person name="Cooper J."/>
            <person name="Damon W."/>
            <person name="Desjardin D."/>
            <person name="Finy P."/>
            <person name="Geml J."/>
            <person name="Haridas S."/>
            <person name="Hughes K."/>
            <person name="Justo A."/>
            <person name="Karasinski D."/>
            <person name="Kautmanova I."/>
            <person name="Kiss B."/>
            <person name="Kocsube S."/>
            <person name="Kotiranta H."/>
            <person name="LaButti K.M."/>
            <person name="Lechner B.E."/>
            <person name="Liimatainen K."/>
            <person name="Lipzen A."/>
            <person name="Lukacs Z."/>
            <person name="Mihaltcheva S."/>
            <person name="Morgado L.N."/>
            <person name="Niskanen T."/>
            <person name="Noordeloos M.E."/>
            <person name="Ohm R.A."/>
            <person name="Ortiz-Santana B."/>
            <person name="Ovrebo C."/>
            <person name="Racz N."/>
            <person name="Riley R."/>
            <person name="Savchenko A."/>
            <person name="Shiryaev A."/>
            <person name="Soop K."/>
            <person name="Spirin V."/>
            <person name="Szebenyi C."/>
            <person name="Tomsovsky M."/>
            <person name="Tulloss R.E."/>
            <person name="Uehling J."/>
            <person name="Grigoriev I.V."/>
            <person name="Vagvolgyi C."/>
            <person name="Papp T."/>
            <person name="Martin F.M."/>
            <person name="Miettinen O."/>
            <person name="Hibbett D.S."/>
            <person name="Nagy L.G."/>
        </authorList>
    </citation>
    <scope>NUCLEOTIDE SEQUENCE [LARGE SCALE GENOMIC DNA]</scope>
    <source>
        <strain evidence="2 3">CBS 166.37</strain>
    </source>
</reference>
<evidence type="ECO:0000313" key="2">
    <source>
        <dbReference type="EMBL" id="TFK35752.1"/>
    </source>
</evidence>
<protein>
    <submittedName>
        <fullName evidence="2">Uncharacterized protein</fullName>
    </submittedName>
</protein>
<feature type="compositionally biased region" description="Basic and acidic residues" evidence="1">
    <location>
        <begin position="138"/>
        <end position="151"/>
    </location>
</feature>
<dbReference type="EMBL" id="ML213619">
    <property type="protein sequence ID" value="TFK35752.1"/>
    <property type="molecule type" value="Genomic_DNA"/>
</dbReference>
<gene>
    <name evidence="2" type="ORF">BDQ12DRAFT_668374</name>
</gene>
<evidence type="ECO:0000256" key="1">
    <source>
        <dbReference type="SAM" id="MobiDB-lite"/>
    </source>
</evidence>
<proteinExistence type="predicted"/>
<evidence type="ECO:0000313" key="3">
    <source>
        <dbReference type="Proteomes" id="UP000308652"/>
    </source>
</evidence>